<name>U9UKV2_RHIID</name>
<evidence type="ECO:0000313" key="1">
    <source>
        <dbReference type="EMBL" id="ESA16236.1"/>
    </source>
</evidence>
<accession>U9UKV2</accession>
<protein>
    <submittedName>
        <fullName evidence="1">Uncharacterized protein</fullName>
    </submittedName>
</protein>
<proteinExistence type="predicted"/>
<dbReference type="EMBL" id="KI281210">
    <property type="protein sequence ID" value="ESA16236.1"/>
    <property type="molecule type" value="Genomic_DNA"/>
</dbReference>
<sequence>MVGAGLPTTIWWSINLTGLSKTQYIKDQNTIHQESKDFKYQDIISLGFRALGFLLIDQDQKCNRSRTENHTTQCTCQLAELNVKQRKPTTYTSYCGFTNLGQKLNNHMIELHKRDQILFDQIIDQDQIHPYSSYTVKYNNFPLVESLSKSMIILNGKNSITLQIFQTFIFLSELFS</sequence>
<organism evidence="1">
    <name type="scientific">Rhizophagus irregularis (strain DAOM 181602 / DAOM 197198 / MUCL 43194)</name>
    <name type="common">Arbuscular mycorrhizal fungus</name>
    <name type="synonym">Glomus intraradices</name>
    <dbReference type="NCBI Taxonomy" id="747089"/>
    <lineage>
        <taxon>Eukaryota</taxon>
        <taxon>Fungi</taxon>
        <taxon>Fungi incertae sedis</taxon>
        <taxon>Mucoromycota</taxon>
        <taxon>Glomeromycotina</taxon>
        <taxon>Glomeromycetes</taxon>
        <taxon>Glomerales</taxon>
        <taxon>Glomeraceae</taxon>
        <taxon>Rhizophagus</taxon>
    </lineage>
</organism>
<reference evidence="1" key="1">
    <citation type="submission" date="2013-07" db="EMBL/GenBank/DDBJ databases">
        <title>The genome of an arbuscular mycorrhizal fungus provides insights into the evolution of the oldest plant symbiosis.</title>
        <authorList>
            <consortium name="DOE Joint Genome Institute"/>
            <person name="Tisserant E."/>
            <person name="Malbreil M."/>
            <person name="Kuo A."/>
            <person name="Kohler A."/>
            <person name="Symeonidi A."/>
            <person name="Balestrini R."/>
            <person name="Charron P."/>
            <person name="Duensing N."/>
            <person name="Frei-dit-Frey N."/>
            <person name="Gianinazzi-Pearson V."/>
            <person name="Gilbert B."/>
            <person name="Handa Y."/>
            <person name="Hijri M."/>
            <person name="Kaul R."/>
            <person name="Kawaguchi M."/>
            <person name="Krajinski F."/>
            <person name="Lammers P."/>
            <person name="Lapierre D."/>
            <person name="Masclaux F.G."/>
            <person name="Murat C."/>
            <person name="Morin E."/>
            <person name="Ndikumana S."/>
            <person name="Pagni M."/>
            <person name="Petitpierre D."/>
            <person name="Requena N."/>
            <person name="Rosikiewicz P."/>
            <person name="Riley R."/>
            <person name="Saito K."/>
            <person name="San Clemente H."/>
            <person name="Shapiro H."/>
            <person name="van Tuinen D."/>
            <person name="Becard G."/>
            <person name="Bonfante P."/>
            <person name="Paszkowski U."/>
            <person name="Shachar-Hill Y."/>
            <person name="Young J.P."/>
            <person name="Sanders I.R."/>
            <person name="Henrissat B."/>
            <person name="Rensing S.A."/>
            <person name="Grigoriev I.V."/>
            <person name="Corradi N."/>
            <person name="Roux C."/>
            <person name="Martin F."/>
        </authorList>
    </citation>
    <scope>NUCLEOTIDE SEQUENCE</scope>
    <source>
        <strain evidence="1">DAOM 197198</strain>
    </source>
</reference>
<dbReference type="HOGENOM" id="CLU_1525961_0_0_1"/>
<gene>
    <name evidence="1" type="ORF">GLOINDRAFT_94548</name>
</gene>
<dbReference type="AlphaFoldDB" id="U9UKV2"/>